<accession>A0A084JKK2</accession>
<gene>
    <name evidence="2" type="ORF">IO98_16110</name>
</gene>
<protein>
    <submittedName>
        <fullName evidence="2">NAD-dependent dehydratase</fullName>
    </submittedName>
</protein>
<evidence type="ECO:0000259" key="1">
    <source>
        <dbReference type="Pfam" id="PF01370"/>
    </source>
</evidence>
<reference evidence="2 3" key="1">
    <citation type="submission" date="2014-07" db="EMBL/GenBank/DDBJ databases">
        <title>Draft genome of Clostridium celerecrescens 152B isolated from sediments associated with methane hydrate from Krishna Godavari basin.</title>
        <authorList>
            <person name="Honkalas V.S."/>
            <person name="Dabir A.P."/>
            <person name="Arora P."/>
            <person name="Dhakephalkar P.K."/>
        </authorList>
    </citation>
    <scope>NUCLEOTIDE SEQUENCE [LARGE SCALE GENOMIC DNA]</scope>
    <source>
        <strain evidence="2 3">152B</strain>
    </source>
</reference>
<dbReference type="Proteomes" id="UP000028525">
    <property type="component" value="Unassembled WGS sequence"/>
</dbReference>
<sequence>MKKKALIIGGSGGLSGRLAALAKDEYEVWAVTRGQRPLGDGIHLLKADRNDTDNFKKTILEADTNWDIVFDCICMNEKHALQDLNVFPGITKRLVVISTDSVYDPLRKDTPQKEDGYFVEEEGEPETLTYAGNKRRMEHIFINNFGSTSLAVTLFRPGHIYGPGFLIGCYPEHSRQKELPQLILDKESISLVGGGIYLTQPIFVDDLANAMLDCAEKQGTYNHIFCIGGPKAVENRRYYEIIGQLLDRDVNIKEIPLAGYFEEHPEYSGHLCHRIYDLSALREAGVRLPDTSLETGLKIHLKSLGYL</sequence>
<dbReference type="PANTHER" id="PTHR43245:SF53">
    <property type="entry name" value="EPIMERASE-RELATED"/>
    <property type="match status" value="1"/>
</dbReference>
<dbReference type="InterPro" id="IPR036291">
    <property type="entry name" value="NAD(P)-bd_dom_sf"/>
</dbReference>
<dbReference type="AlphaFoldDB" id="A0A084JKK2"/>
<dbReference type="STRING" id="29354.IO98_16110"/>
<keyword evidence="3" id="KW-1185">Reference proteome</keyword>
<dbReference type="OrthoDB" id="9776016at2"/>
<evidence type="ECO:0000313" key="3">
    <source>
        <dbReference type="Proteomes" id="UP000028525"/>
    </source>
</evidence>
<dbReference type="SUPFAM" id="SSF51735">
    <property type="entry name" value="NAD(P)-binding Rossmann-fold domains"/>
    <property type="match status" value="1"/>
</dbReference>
<dbReference type="RefSeq" id="WP_038282752.1">
    <property type="nucleotide sequence ID" value="NZ_JPME01000018.1"/>
</dbReference>
<comment type="caution">
    <text evidence="2">The sequence shown here is derived from an EMBL/GenBank/DDBJ whole genome shotgun (WGS) entry which is preliminary data.</text>
</comment>
<dbReference type="Gene3D" id="3.40.50.720">
    <property type="entry name" value="NAD(P)-binding Rossmann-like Domain"/>
    <property type="match status" value="1"/>
</dbReference>
<proteinExistence type="predicted"/>
<dbReference type="InterPro" id="IPR050177">
    <property type="entry name" value="Lipid_A_modif_metabolic_enz"/>
</dbReference>
<feature type="domain" description="NAD-dependent epimerase/dehydratase" evidence="1">
    <location>
        <begin position="92"/>
        <end position="228"/>
    </location>
</feature>
<organism evidence="2 3">
    <name type="scientific">Lacrimispora celerecrescens</name>
    <dbReference type="NCBI Taxonomy" id="29354"/>
    <lineage>
        <taxon>Bacteria</taxon>
        <taxon>Bacillati</taxon>
        <taxon>Bacillota</taxon>
        <taxon>Clostridia</taxon>
        <taxon>Lachnospirales</taxon>
        <taxon>Lachnospiraceae</taxon>
        <taxon>Lacrimispora</taxon>
    </lineage>
</organism>
<dbReference type="InterPro" id="IPR001509">
    <property type="entry name" value="Epimerase_deHydtase"/>
</dbReference>
<evidence type="ECO:0000313" key="2">
    <source>
        <dbReference type="EMBL" id="KEZ89486.1"/>
    </source>
</evidence>
<name>A0A084JKK2_9FIRM</name>
<dbReference type="Pfam" id="PF01370">
    <property type="entry name" value="Epimerase"/>
    <property type="match status" value="1"/>
</dbReference>
<dbReference type="PANTHER" id="PTHR43245">
    <property type="entry name" value="BIFUNCTIONAL POLYMYXIN RESISTANCE PROTEIN ARNA"/>
    <property type="match status" value="1"/>
</dbReference>
<dbReference type="EMBL" id="JPME01000018">
    <property type="protein sequence ID" value="KEZ89486.1"/>
    <property type="molecule type" value="Genomic_DNA"/>
</dbReference>